<dbReference type="InterPro" id="IPR005829">
    <property type="entry name" value="Sugar_transporter_CS"/>
</dbReference>
<evidence type="ECO:0000256" key="3">
    <source>
        <dbReference type="ARBA" id="ARBA00022448"/>
    </source>
</evidence>
<evidence type="ECO:0000256" key="10">
    <source>
        <dbReference type="ARBA" id="ARBA00039918"/>
    </source>
</evidence>
<keyword evidence="8 12" id="KW-0472">Membrane</keyword>
<keyword evidence="6" id="KW-0769">Symport</keyword>
<comment type="caution">
    <text evidence="14">The sequence shown here is derived from an EMBL/GenBank/DDBJ whole genome shotgun (WGS) entry which is preliminary data.</text>
</comment>
<gene>
    <name evidence="14" type="ORF">CHR55_05185</name>
</gene>
<feature type="transmembrane region" description="Helical" evidence="12">
    <location>
        <begin position="26"/>
        <end position="54"/>
    </location>
</feature>
<keyword evidence="4" id="KW-1003">Cell membrane</keyword>
<evidence type="ECO:0000259" key="13">
    <source>
        <dbReference type="PROSITE" id="PS50850"/>
    </source>
</evidence>
<feature type="transmembrane region" description="Helical" evidence="12">
    <location>
        <begin position="386"/>
        <end position="405"/>
    </location>
</feature>
<dbReference type="GO" id="GO:0015293">
    <property type="term" value="F:symporter activity"/>
    <property type="evidence" value="ECO:0007669"/>
    <property type="project" value="UniProtKB-KW"/>
</dbReference>
<sequence length="446" mass="47178">MTGTANAPAGHQTETPPGRRSARRRALIAGATGNIVEWFDFTIYGFTAAVLATVFFPPEFGSGALLATFALYGVAFLARPAGGIFFGRLGDRLGRRRSLSLAITLMGCSTAAIGLLPTYASIGVAAPLLLLLCRLVQGFSAGGEYTGAATFVVEHAPSHRRGLYAGIISSSSFVGSILATVTVLSFSSVGAEHFADGGWRWPFIIGGVVAMVGLFMRLAVEETPAFKEMQENDSLPNRPLADLFRNHWRTLLTSFVYFASLGVVTHMLLGYMPTFLVLSADVPSTVALLMTTGALVLAVPLFIFFGATVDRIGRRPLVRIGMVMSVFVSVPSYMLIGTGNIFAIAVALASLVLALSLLASALLVILEMMPTHARFTGTAIPYNIAYALFAGTAPLVCAALVNATGSDLSPAFYATAIALIALPILWRGIPETKNWSATQGSPTKHF</sequence>
<protein>
    <recommendedName>
        <fullName evidence="10">Putative proline/betaine transporter</fullName>
    </recommendedName>
</protein>
<dbReference type="InterPro" id="IPR051084">
    <property type="entry name" value="H+-coupled_symporters"/>
</dbReference>
<evidence type="ECO:0000313" key="15">
    <source>
        <dbReference type="Proteomes" id="UP000230886"/>
    </source>
</evidence>
<keyword evidence="5 12" id="KW-0812">Transmembrane</keyword>
<feature type="domain" description="Major facilitator superfamily (MFS) profile" evidence="13">
    <location>
        <begin position="26"/>
        <end position="433"/>
    </location>
</feature>
<dbReference type="RefSeq" id="WP_081557363.1">
    <property type="nucleotide sequence ID" value="NZ_JAGGNM010000039.1"/>
</dbReference>
<keyword evidence="3" id="KW-0813">Transport</keyword>
<evidence type="ECO:0000256" key="5">
    <source>
        <dbReference type="ARBA" id="ARBA00022692"/>
    </source>
</evidence>
<dbReference type="Pfam" id="PF07690">
    <property type="entry name" value="MFS_1"/>
    <property type="match status" value="1"/>
</dbReference>
<feature type="transmembrane region" description="Helical" evidence="12">
    <location>
        <begin position="342"/>
        <end position="366"/>
    </location>
</feature>
<feature type="region of interest" description="Disordered" evidence="11">
    <location>
        <begin position="1"/>
        <end position="22"/>
    </location>
</feature>
<feature type="transmembrane region" description="Helical" evidence="12">
    <location>
        <begin position="163"/>
        <end position="187"/>
    </location>
</feature>
<dbReference type="GO" id="GO:0005886">
    <property type="term" value="C:plasma membrane"/>
    <property type="evidence" value="ECO:0007669"/>
    <property type="project" value="UniProtKB-SubCell"/>
</dbReference>
<evidence type="ECO:0000256" key="12">
    <source>
        <dbReference type="SAM" id="Phobius"/>
    </source>
</evidence>
<dbReference type="InterPro" id="IPR011701">
    <property type="entry name" value="MFS"/>
</dbReference>
<dbReference type="Proteomes" id="UP000230886">
    <property type="component" value="Unassembled WGS sequence"/>
</dbReference>
<comment type="subcellular location">
    <subcellularLocation>
        <location evidence="1">Cell membrane</location>
        <topology evidence="1">Multi-pass membrane protein</topology>
    </subcellularLocation>
</comment>
<feature type="transmembrane region" description="Helical" evidence="12">
    <location>
        <begin position="122"/>
        <end position="142"/>
    </location>
</feature>
<feature type="transmembrane region" description="Helical" evidence="12">
    <location>
        <begin position="286"/>
        <end position="305"/>
    </location>
</feature>
<evidence type="ECO:0000256" key="6">
    <source>
        <dbReference type="ARBA" id="ARBA00022847"/>
    </source>
</evidence>
<feature type="transmembrane region" description="Helical" evidence="12">
    <location>
        <begin position="199"/>
        <end position="220"/>
    </location>
</feature>
<feature type="transmembrane region" description="Helical" evidence="12">
    <location>
        <begin position="99"/>
        <end position="116"/>
    </location>
</feature>
<dbReference type="EMBL" id="NOVD01000002">
    <property type="protein sequence ID" value="PCK28704.1"/>
    <property type="molecule type" value="Genomic_DNA"/>
</dbReference>
<evidence type="ECO:0000313" key="14">
    <source>
        <dbReference type="EMBL" id="PCK28704.1"/>
    </source>
</evidence>
<feature type="transmembrane region" description="Helical" evidence="12">
    <location>
        <begin position="411"/>
        <end position="429"/>
    </location>
</feature>
<comment type="similarity">
    <text evidence="2">Belongs to the major facilitator superfamily. Metabolite:H+ Symporter (MHS) family (TC 2.A.1.6) family.</text>
</comment>
<organism evidence="14 15">
    <name type="scientific">Rhodococcus qingshengii</name>
    <dbReference type="NCBI Taxonomy" id="334542"/>
    <lineage>
        <taxon>Bacteria</taxon>
        <taxon>Bacillati</taxon>
        <taxon>Actinomycetota</taxon>
        <taxon>Actinomycetes</taxon>
        <taxon>Mycobacteriales</taxon>
        <taxon>Nocardiaceae</taxon>
        <taxon>Rhodococcus</taxon>
        <taxon>Rhodococcus erythropolis group</taxon>
    </lineage>
</organism>
<dbReference type="PANTHER" id="PTHR43528">
    <property type="entry name" value="ALPHA-KETOGLUTARATE PERMEASE"/>
    <property type="match status" value="1"/>
</dbReference>
<dbReference type="PROSITE" id="PS00217">
    <property type="entry name" value="SUGAR_TRANSPORT_2"/>
    <property type="match status" value="1"/>
</dbReference>
<dbReference type="AlphaFoldDB" id="A0A2A5JGH7"/>
<name>A0A2A5JGH7_RHOSG</name>
<dbReference type="InterPro" id="IPR036259">
    <property type="entry name" value="MFS_trans_sf"/>
</dbReference>
<evidence type="ECO:0000256" key="8">
    <source>
        <dbReference type="ARBA" id="ARBA00023136"/>
    </source>
</evidence>
<dbReference type="InterPro" id="IPR020846">
    <property type="entry name" value="MFS_dom"/>
</dbReference>
<feature type="transmembrane region" description="Helical" evidence="12">
    <location>
        <begin position="60"/>
        <end position="78"/>
    </location>
</feature>
<reference evidence="14 15" key="1">
    <citation type="submission" date="2017-07" db="EMBL/GenBank/DDBJ databases">
        <title>Draft sequence of Rhodococcus enclensis 23b-28.</title>
        <authorList>
            <person name="Besaury L."/>
            <person name="Sancelme M."/>
            <person name="Amato P."/>
            <person name="Lallement A."/>
            <person name="Delort A.-M."/>
        </authorList>
    </citation>
    <scope>NUCLEOTIDE SEQUENCE [LARGE SCALE GENOMIC DNA]</scope>
    <source>
        <strain evidence="14 15">23b-28</strain>
    </source>
</reference>
<dbReference type="PANTHER" id="PTHR43528:SF1">
    <property type="entry name" value="ALPHA-KETOGLUTARATE PERMEASE"/>
    <property type="match status" value="1"/>
</dbReference>
<evidence type="ECO:0000256" key="1">
    <source>
        <dbReference type="ARBA" id="ARBA00004651"/>
    </source>
</evidence>
<dbReference type="FunFam" id="1.20.1250.20:FF:000001">
    <property type="entry name" value="Dicarboxylate MFS transporter"/>
    <property type="match status" value="1"/>
</dbReference>
<accession>A0A2A5JGH7</accession>
<evidence type="ECO:0000256" key="4">
    <source>
        <dbReference type="ARBA" id="ARBA00022475"/>
    </source>
</evidence>
<keyword evidence="7 12" id="KW-1133">Transmembrane helix</keyword>
<dbReference type="SUPFAM" id="SSF103473">
    <property type="entry name" value="MFS general substrate transporter"/>
    <property type="match status" value="1"/>
</dbReference>
<evidence type="ECO:0000256" key="2">
    <source>
        <dbReference type="ARBA" id="ARBA00008240"/>
    </source>
</evidence>
<comment type="function">
    <text evidence="9">May be a proton symporter involved in the uptake of osmolytes such as proline and glycine betaine.</text>
</comment>
<feature type="transmembrane region" description="Helical" evidence="12">
    <location>
        <begin position="255"/>
        <end position="280"/>
    </location>
</feature>
<dbReference type="PROSITE" id="PS50850">
    <property type="entry name" value="MFS"/>
    <property type="match status" value="1"/>
</dbReference>
<evidence type="ECO:0000256" key="11">
    <source>
        <dbReference type="SAM" id="MobiDB-lite"/>
    </source>
</evidence>
<feature type="transmembrane region" description="Helical" evidence="12">
    <location>
        <begin position="317"/>
        <end position="336"/>
    </location>
</feature>
<proteinExistence type="inferred from homology"/>
<evidence type="ECO:0000256" key="7">
    <source>
        <dbReference type="ARBA" id="ARBA00022989"/>
    </source>
</evidence>
<dbReference type="Gene3D" id="1.20.1250.20">
    <property type="entry name" value="MFS general substrate transporter like domains"/>
    <property type="match status" value="1"/>
</dbReference>
<evidence type="ECO:0000256" key="9">
    <source>
        <dbReference type="ARBA" id="ARBA00037295"/>
    </source>
</evidence>